<name>F9Q6G9_9PAST</name>
<evidence type="ECO:0000256" key="3">
    <source>
        <dbReference type="ARBA" id="ARBA00022989"/>
    </source>
</evidence>
<organism evidence="5 6">
    <name type="scientific">Haemophilus pittmaniae HK 85</name>
    <dbReference type="NCBI Taxonomy" id="1035188"/>
    <lineage>
        <taxon>Bacteria</taxon>
        <taxon>Pseudomonadati</taxon>
        <taxon>Pseudomonadota</taxon>
        <taxon>Gammaproteobacteria</taxon>
        <taxon>Pasteurellales</taxon>
        <taxon>Pasteurellaceae</taxon>
        <taxon>Haemophilus</taxon>
    </lineage>
</organism>
<dbReference type="GO" id="GO:0016020">
    <property type="term" value="C:membrane"/>
    <property type="evidence" value="ECO:0007669"/>
    <property type="project" value="UniProtKB-SubCell"/>
</dbReference>
<evidence type="ECO:0000256" key="2">
    <source>
        <dbReference type="ARBA" id="ARBA00022692"/>
    </source>
</evidence>
<comment type="subcellular location">
    <subcellularLocation>
        <location evidence="1">Membrane</location>
        <topology evidence="1">Single-pass membrane protein</topology>
    </subcellularLocation>
</comment>
<dbReference type="InterPro" id="IPR007343">
    <property type="entry name" value="Uncharacterised_pept_Zn_put"/>
</dbReference>
<dbReference type="EMBL" id="AFUV01000004">
    <property type="protein sequence ID" value="EGV07298.1"/>
    <property type="molecule type" value="Genomic_DNA"/>
</dbReference>
<keyword evidence="3" id="KW-1133">Transmembrane helix</keyword>
<dbReference type="Proteomes" id="UP000006235">
    <property type="component" value="Unassembled WGS sequence"/>
</dbReference>
<dbReference type="PANTHER" id="PTHR30168">
    <property type="entry name" value="PUTATIVE MEMBRANE PROTEIN YPFJ"/>
    <property type="match status" value="1"/>
</dbReference>
<evidence type="ECO:0000313" key="5">
    <source>
        <dbReference type="EMBL" id="EGV07298.1"/>
    </source>
</evidence>
<keyword evidence="4" id="KW-0472">Membrane</keyword>
<evidence type="ECO:0000256" key="1">
    <source>
        <dbReference type="ARBA" id="ARBA00004167"/>
    </source>
</evidence>
<gene>
    <name evidence="5" type="ORF">HMPREF9952_2233</name>
</gene>
<dbReference type="Pfam" id="PF04228">
    <property type="entry name" value="Zn_peptidase"/>
    <property type="match status" value="1"/>
</dbReference>
<protein>
    <submittedName>
        <fullName evidence="5">Putative neutral zinc metallopeptidase</fullName>
    </submittedName>
</protein>
<proteinExistence type="predicted"/>
<evidence type="ECO:0000256" key="4">
    <source>
        <dbReference type="ARBA" id="ARBA00023136"/>
    </source>
</evidence>
<keyword evidence="2" id="KW-0812">Transmembrane</keyword>
<dbReference type="AlphaFoldDB" id="F9Q6G9"/>
<reference evidence="5 6" key="1">
    <citation type="submission" date="2011-07" db="EMBL/GenBank/DDBJ databases">
        <authorList>
            <person name="Harkins D.M."/>
            <person name="Madupu R."/>
            <person name="Durkin A.S."/>
            <person name="Torralba M."/>
            <person name="Methe B."/>
            <person name="Sutton G.G."/>
            <person name="Nelson K.E."/>
        </authorList>
    </citation>
    <scope>NUCLEOTIDE SEQUENCE [LARGE SCALE GENOMIC DNA]</scope>
    <source>
        <strain evidence="5 6">HK 85</strain>
    </source>
</reference>
<comment type="caution">
    <text evidence="5">The sequence shown here is derived from an EMBL/GenBank/DDBJ whole genome shotgun (WGS) entry which is preliminary data.</text>
</comment>
<sequence length="303" mass="33380">MSVELFEEIPTDFDRMRPSIEYYEVIMRLEGHRRSDNVDDRRGSGGNFGGGKGGIIGLIIVLVGAYYGVDLTGLVDVGGLNQPTESRQSSSEEIHLEDLSRTVLASTEDSWQGYFQRMGKRYANPTLVLYSGYTSTACGTGQAAMGPFYCPNDNQVYLDLSFYQEMKNKLGAAGDSAFAYVIAHEVGHHVQNLLGILPQVNRLRQKSDSKTANQLSVKLELQADCFAGVWARSAVKSGLFELGDEEKAFKAAEAVGDDRLQKRSQGYVVPDSFTHGTSAQRLSWFRKGLQSGDPARCDTFNND</sequence>
<evidence type="ECO:0000313" key="6">
    <source>
        <dbReference type="Proteomes" id="UP000006235"/>
    </source>
</evidence>
<dbReference type="PANTHER" id="PTHR30168:SF0">
    <property type="entry name" value="INNER MEMBRANE PROTEIN"/>
    <property type="match status" value="1"/>
</dbReference>
<accession>F9Q6G9</accession>
<dbReference type="STRING" id="1035188.HMPREF9952_2233"/>